<evidence type="ECO:0000256" key="3">
    <source>
        <dbReference type="ARBA" id="ARBA00023002"/>
    </source>
</evidence>
<dbReference type="SUPFAM" id="SSF51735">
    <property type="entry name" value="NAD(P)-binding Rossmann-fold domains"/>
    <property type="match status" value="1"/>
</dbReference>
<evidence type="ECO:0000313" key="6">
    <source>
        <dbReference type="Proteomes" id="UP001383192"/>
    </source>
</evidence>
<name>A0AAW0E9W9_9AGAR</name>
<comment type="similarity">
    <text evidence="1">Belongs to the NmrA-type oxidoreductase family. Isoflavone reductase subfamily.</text>
</comment>
<organism evidence="5 6">
    <name type="scientific">Paramarasmius palmivorus</name>
    <dbReference type="NCBI Taxonomy" id="297713"/>
    <lineage>
        <taxon>Eukaryota</taxon>
        <taxon>Fungi</taxon>
        <taxon>Dikarya</taxon>
        <taxon>Basidiomycota</taxon>
        <taxon>Agaricomycotina</taxon>
        <taxon>Agaricomycetes</taxon>
        <taxon>Agaricomycetidae</taxon>
        <taxon>Agaricales</taxon>
        <taxon>Marasmiineae</taxon>
        <taxon>Marasmiaceae</taxon>
        <taxon>Paramarasmius</taxon>
    </lineage>
</organism>
<dbReference type="Gene3D" id="3.40.50.720">
    <property type="entry name" value="NAD(P)-binding Rossmann-like Domain"/>
    <property type="match status" value="1"/>
</dbReference>
<keyword evidence="3" id="KW-0560">Oxidoreductase</keyword>
<evidence type="ECO:0000256" key="1">
    <source>
        <dbReference type="ARBA" id="ARBA00005725"/>
    </source>
</evidence>
<dbReference type="InterPro" id="IPR051609">
    <property type="entry name" value="NmrA/Isoflavone_reductase-like"/>
</dbReference>
<comment type="caution">
    <text evidence="5">The sequence shown here is derived from an EMBL/GenBank/DDBJ whole genome shotgun (WGS) entry which is preliminary data.</text>
</comment>
<proteinExistence type="inferred from homology"/>
<dbReference type="Gene3D" id="3.90.25.10">
    <property type="entry name" value="UDP-galactose 4-epimerase, domain 1"/>
    <property type="match status" value="1"/>
</dbReference>
<dbReference type="Pfam" id="PF05368">
    <property type="entry name" value="NmrA"/>
    <property type="match status" value="1"/>
</dbReference>
<dbReference type="PANTHER" id="PTHR47706:SF4">
    <property type="entry name" value="NMRA-LIKE DOMAIN-CONTAINING PROTEIN"/>
    <property type="match status" value="1"/>
</dbReference>
<evidence type="ECO:0000256" key="2">
    <source>
        <dbReference type="ARBA" id="ARBA00022857"/>
    </source>
</evidence>
<keyword evidence="2" id="KW-0521">NADP</keyword>
<reference evidence="5 6" key="1">
    <citation type="submission" date="2024-01" db="EMBL/GenBank/DDBJ databases">
        <title>A draft genome for a cacao thread blight-causing isolate of Paramarasmius palmivorus.</title>
        <authorList>
            <person name="Baruah I.K."/>
            <person name="Bukari Y."/>
            <person name="Amoako-Attah I."/>
            <person name="Meinhardt L.W."/>
            <person name="Bailey B.A."/>
            <person name="Cohen S.P."/>
        </authorList>
    </citation>
    <scope>NUCLEOTIDE SEQUENCE [LARGE SCALE GENOMIC DNA]</scope>
    <source>
        <strain evidence="5 6">GH-12</strain>
    </source>
</reference>
<protein>
    <recommendedName>
        <fullName evidence="4">NmrA-like domain-containing protein</fullName>
    </recommendedName>
</protein>
<feature type="domain" description="NmrA-like" evidence="4">
    <location>
        <begin position="4"/>
        <end position="261"/>
    </location>
</feature>
<gene>
    <name evidence="5" type="ORF">VNI00_000805</name>
</gene>
<sequence length="313" mass="34758">MTRSKRIAVAGGTGGIGSHIVEGLLEIKKRDSLHIIVLSRSSKPDVQFAGASAPVIGVDYKNRSCKNTKSTPSSPRFLDIRTFADIFEVTQQRLLDAALKVPSIHRFAPSEFAVHSERLVSAPLYQHKIPILRSLRKVKETRPNFEFTAFSVGIFMNYLGYGNPKPDGAKAHGHLQHFPYIVDLSKAAADVPGDGNIKFAWTTAEDVGRFTAAATQLDKWDEETNMAGEVITINEVINIAESITGKKFDVKYNTEQDLLARMDPNPTSPFGNFYLEVYLGIVRGECEMEINLNGLVDVNPTSVKEYLQKWWGN</sequence>
<accession>A0AAW0E9W9</accession>
<dbReference type="InterPro" id="IPR036291">
    <property type="entry name" value="NAD(P)-bd_dom_sf"/>
</dbReference>
<dbReference type="InterPro" id="IPR008030">
    <property type="entry name" value="NmrA-like"/>
</dbReference>
<evidence type="ECO:0000313" key="5">
    <source>
        <dbReference type="EMBL" id="KAK7061070.1"/>
    </source>
</evidence>
<dbReference type="PANTHER" id="PTHR47706">
    <property type="entry name" value="NMRA-LIKE FAMILY PROTEIN"/>
    <property type="match status" value="1"/>
</dbReference>
<dbReference type="Proteomes" id="UP001383192">
    <property type="component" value="Unassembled WGS sequence"/>
</dbReference>
<dbReference type="AlphaFoldDB" id="A0AAW0E9W9"/>
<keyword evidence="6" id="KW-1185">Reference proteome</keyword>
<dbReference type="GO" id="GO:0016491">
    <property type="term" value="F:oxidoreductase activity"/>
    <property type="evidence" value="ECO:0007669"/>
    <property type="project" value="UniProtKB-KW"/>
</dbReference>
<dbReference type="EMBL" id="JAYKXP010000002">
    <property type="protein sequence ID" value="KAK7061070.1"/>
    <property type="molecule type" value="Genomic_DNA"/>
</dbReference>
<evidence type="ECO:0000259" key="4">
    <source>
        <dbReference type="Pfam" id="PF05368"/>
    </source>
</evidence>